<evidence type="ECO:0000313" key="1">
    <source>
        <dbReference type="EMBL" id="KMZ57627.1"/>
    </source>
</evidence>
<evidence type="ECO:0000313" key="2">
    <source>
        <dbReference type="Proteomes" id="UP000036987"/>
    </source>
</evidence>
<name>A0A0K9NNJ2_ZOSMR</name>
<protein>
    <submittedName>
        <fullName evidence="1">Uncharacterized protein</fullName>
    </submittedName>
</protein>
<accession>A0A0K9NNJ2</accession>
<gene>
    <name evidence="1" type="ORF">ZOSMA_84G00660</name>
</gene>
<sequence length="33" mass="3853">MVRSLPAVRTARSCLRRQSFKRKGNEAYQKEEG</sequence>
<dbReference type="AlphaFoldDB" id="A0A0K9NNJ2"/>
<reference evidence="2" key="1">
    <citation type="journal article" date="2016" name="Nature">
        <title>The genome of the seagrass Zostera marina reveals angiosperm adaptation to the sea.</title>
        <authorList>
            <person name="Olsen J.L."/>
            <person name="Rouze P."/>
            <person name="Verhelst B."/>
            <person name="Lin Y.-C."/>
            <person name="Bayer T."/>
            <person name="Collen J."/>
            <person name="Dattolo E."/>
            <person name="De Paoli E."/>
            <person name="Dittami S."/>
            <person name="Maumus F."/>
            <person name="Michel G."/>
            <person name="Kersting A."/>
            <person name="Lauritano C."/>
            <person name="Lohaus R."/>
            <person name="Toepel M."/>
            <person name="Tonon T."/>
            <person name="Vanneste K."/>
            <person name="Amirebrahimi M."/>
            <person name="Brakel J."/>
            <person name="Bostroem C."/>
            <person name="Chovatia M."/>
            <person name="Grimwood J."/>
            <person name="Jenkins J.W."/>
            <person name="Jueterbock A."/>
            <person name="Mraz A."/>
            <person name="Stam W.T."/>
            <person name="Tice H."/>
            <person name="Bornberg-Bauer E."/>
            <person name="Green P.J."/>
            <person name="Pearson G.A."/>
            <person name="Procaccini G."/>
            <person name="Duarte C.M."/>
            <person name="Schmutz J."/>
            <person name="Reusch T.B.H."/>
            <person name="Van de Peer Y."/>
        </authorList>
    </citation>
    <scope>NUCLEOTIDE SEQUENCE [LARGE SCALE GENOMIC DNA]</scope>
    <source>
        <strain evidence="2">cv. Finnish</strain>
    </source>
</reference>
<keyword evidence="2" id="KW-1185">Reference proteome</keyword>
<comment type="caution">
    <text evidence="1">The sequence shown here is derived from an EMBL/GenBank/DDBJ whole genome shotgun (WGS) entry which is preliminary data.</text>
</comment>
<organism evidence="1 2">
    <name type="scientific">Zostera marina</name>
    <name type="common">Eelgrass</name>
    <dbReference type="NCBI Taxonomy" id="29655"/>
    <lineage>
        <taxon>Eukaryota</taxon>
        <taxon>Viridiplantae</taxon>
        <taxon>Streptophyta</taxon>
        <taxon>Embryophyta</taxon>
        <taxon>Tracheophyta</taxon>
        <taxon>Spermatophyta</taxon>
        <taxon>Magnoliopsida</taxon>
        <taxon>Liliopsida</taxon>
        <taxon>Zosteraceae</taxon>
        <taxon>Zostera</taxon>
    </lineage>
</organism>
<proteinExistence type="predicted"/>
<dbReference type="EMBL" id="LFYR01002048">
    <property type="protein sequence ID" value="KMZ57627.1"/>
    <property type="molecule type" value="Genomic_DNA"/>
</dbReference>
<dbReference type="Proteomes" id="UP000036987">
    <property type="component" value="Unassembled WGS sequence"/>
</dbReference>